<gene>
    <name evidence="1" type="ORF">ACFQMN_02485</name>
</gene>
<organism evidence="1 2">
    <name type="scientific">Halobacillus campisalis</name>
    <dbReference type="NCBI Taxonomy" id="435909"/>
    <lineage>
        <taxon>Bacteria</taxon>
        <taxon>Bacillati</taxon>
        <taxon>Bacillota</taxon>
        <taxon>Bacilli</taxon>
        <taxon>Bacillales</taxon>
        <taxon>Bacillaceae</taxon>
        <taxon>Halobacillus</taxon>
    </lineage>
</organism>
<dbReference type="Proteomes" id="UP001596494">
    <property type="component" value="Unassembled WGS sequence"/>
</dbReference>
<reference evidence="2" key="1">
    <citation type="journal article" date="2019" name="Int. J. Syst. Evol. Microbiol.">
        <title>The Global Catalogue of Microorganisms (GCM) 10K type strain sequencing project: providing services to taxonomists for standard genome sequencing and annotation.</title>
        <authorList>
            <consortium name="The Broad Institute Genomics Platform"/>
            <consortium name="The Broad Institute Genome Sequencing Center for Infectious Disease"/>
            <person name="Wu L."/>
            <person name="Ma J."/>
        </authorList>
    </citation>
    <scope>NUCLEOTIDE SEQUENCE [LARGE SCALE GENOMIC DNA]</scope>
    <source>
        <strain evidence="2">CCUG 73951</strain>
    </source>
</reference>
<proteinExistence type="predicted"/>
<dbReference type="EMBL" id="JBHTBY010000001">
    <property type="protein sequence ID" value="MFC7319753.1"/>
    <property type="molecule type" value="Genomic_DNA"/>
</dbReference>
<evidence type="ECO:0000313" key="2">
    <source>
        <dbReference type="Proteomes" id="UP001596494"/>
    </source>
</evidence>
<name>A0ABW2JZC3_9BACI</name>
<dbReference type="RefSeq" id="WP_289215534.1">
    <property type="nucleotide sequence ID" value="NZ_JAPVRC010000003.1"/>
</dbReference>
<keyword evidence="2" id="KW-1185">Reference proteome</keyword>
<accession>A0ABW2JZC3</accession>
<evidence type="ECO:0000313" key="1">
    <source>
        <dbReference type="EMBL" id="MFC7319753.1"/>
    </source>
</evidence>
<comment type="caution">
    <text evidence="1">The sequence shown here is derived from an EMBL/GenBank/DDBJ whole genome shotgun (WGS) entry which is preliminary data.</text>
</comment>
<protein>
    <submittedName>
        <fullName evidence="1">Uncharacterized protein</fullName>
    </submittedName>
</protein>
<sequence>MMTMHFLIFTIRINRRKEQKYAPVPGYRPSVQDRCLDRKAMTKNII</sequence>